<keyword evidence="2 5" id="KW-0436">Ligase</keyword>
<comment type="similarity">
    <text evidence="1">Belongs to the ATP-dependent AMP-binding enzyme family.</text>
</comment>
<dbReference type="GO" id="GO:0031956">
    <property type="term" value="F:medium-chain fatty acid-CoA ligase activity"/>
    <property type="evidence" value="ECO:0007669"/>
    <property type="project" value="TreeGrafter"/>
</dbReference>
<evidence type="ECO:0000313" key="6">
    <source>
        <dbReference type="Proteomes" id="UP000612899"/>
    </source>
</evidence>
<feature type="domain" description="AMP-dependent synthetase/ligase" evidence="3">
    <location>
        <begin position="18"/>
        <end position="369"/>
    </location>
</feature>
<dbReference type="Gene3D" id="3.40.50.12780">
    <property type="entry name" value="N-terminal domain of ligase-like"/>
    <property type="match status" value="1"/>
</dbReference>
<dbReference type="InterPro" id="IPR045851">
    <property type="entry name" value="AMP-bd_C_sf"/>
</dbReference>
<evidence type="ECO:0000259" key="4">
    <source>
        <dbReference type="Pfam" id="PF13193"/>
    </source>
</evidence>
<evidence type="ECO:0000256" key="2">
    <source>
        <dbReference type="ARBA" id="ARBA00022598"/>
    </source>
</evidence>
<dbReference type="Gene3D" id="3.30.300.30">
    <property type="match status" value="1"/>
</dbReference>
<dbReference type="SUPFAM" id="SSF56801">
    <property type="entry name" value="Acetyl-CoA synthetase-like"/>
    <property type="match status" value="1"/>
</dbReference>
<accession>A0A8J3QBB1</accession>
<dbReference type="InterPro" id="IPR025110">
    <property type="entry name" value="AMP-bd_C"/>
</dbReference>
<feature type="domain" description="AMP-binding enzyme C-terminal" evidence="4">
    <location>
        <begin position="420"/>
        <end position="494"/>
    </location>
</feature>
<proteinExistence type="inferred from homology"/>
<organism evidence="5 6">
    <name type="scientific">Rhizocola hellebori</name>
    <dbReference type="NCBI Taxonomy" id="1392758"/>
    <lineage>
        <taxon>Bacteria</taxon>
        <taxon>Bacillati</taxon>
        <taxon>Actinomycetota</taxon>
        <taxon>Actinomycetes</taxon>
        <taxon>Micromonosporales</taxon>
        <taxon>Micromonosporaceae</taxon>
        <taxon>Rhizocola</taxon>
    </lineage>
</organism>
<dbReference type="Proteomes" id="UP000612899">
    <property type="component" value="Unassembled WGS sequence"/>
</dbReference>
<dbReference type="FunFam" id="3.30.300.30:FF:000008">
    <property type="entry name" value="2,3-dihydroxybenzoate-AMP ligase"/>
    <property type="match status" value="1"/>
</dbReference>
<sequence>MTNMDGQNLGRLAATALDRLGDYPSLFFEGNWHTSADIHTRADRVSAGLRDLGVAPGDRVVVMMANCPEVFVSYHAIWRAGAVVAPAIFLMTVPELRHVMVDSGAVAVIATKELLPKVLPAAEGLGLKVIVAGAEAMAGVVDFAELESAAAMDYLDVGVDGLAALLYTGGTTGRSKGVPLTHGHLSEGAGAARSVTYVSGITRGVLALPLAHSFGILVTVGGMHATEPPVTALQRWFDAPGWLALAQQHRAQAAALVPSMLAMLLAQPLEDYDLAELRFLSCGAAPLPAALAREFQRRVPSAVVMEGYGCTETAGIISATPPSAPRPGTVGKPVPGIELRLLDLDGKEVAAGQEGEIVVRGPNVMAGYWGTSQEGPAAVVQGWFATGDIGRLDEDGYLSIVDRKKDLIIRGGYNVFPRDVEDVLLAHPAVASAAVVGREDPRLGEEVVAFVALRPGAAATEEELIAHAKAHLSATKYPREIHVVQAIPLTSVGKVDRKKLRQQVRDA</sequence>
<keyword evidence="6" id="KW-1185">Reference proteome</keyword>
<dbReference type="PROSITE" id="PS00455">
    <property type="entry name" value="AMP_BINDING"/>
    <property type="match status" value="1"/>
</dbReference>
<evidence type="ECO:0000259" key="3">
    <source>
        <dbReference type="Pfam" id="PF00501"/>
    </source>
</evidence>
<dbReference type="Pfam" id="PF00501">
    <property type="entry name" value="AMP-binding"/>
    <property type="match status" value="1"/>
</dbReference>
<dbReference type="Pfam" id="PF13193">
    <property type="entry name" value="AMP-binding_C"/>
    <property type="match status" value="1"/>
</dbReference>
<protein>
    <submittedName>
        <fullName evidence="5">Long-chain-fatty-acid--CoA ligase</fullName>
    </submittedName>
</protein>
<reference evidence="5" key="1">
    <citation type="submission" date="2021-01" db="EMBL/GenBank/DDBJ databases">
        <title>Whole genome shotgun sequence of Rhizocola hellebori NBRC 109834.</title>
        <authorList>
            <person name="Komaki H."/>
            <person name="Tamura T."/>
        </authorList>
    </citation>
    <scope>NUCLEOTIDE SEQUENCE</scope>
    <source>
        <strain evidence="5">NBRC 109834</strain>
    </source>
</reference>
<gene>
    <name evidence="5" type="ORF">Rhe02_45070</name>
</gene>
<comment type="caution">
    <text evidence="5">The sequence shown here is derived from an EMBL/GenBank/DDBJ whole genome shotgun (WGS) entry which is preliminary data.</text>
</comment>
<dbReference type="AlphaFoldDB" id="A0A8J3QBB1"/>
<dbReference type="GO" id="GO:0006631">
    <property type="term" value="P:fatty acid metabolic process"/>
    <property type="evidence" value="ECO:0007669"/>
    <property type="project" value="TreeGrafter"/>
</dbReference>
<dbReference type="EMBL" id="BONY01000027">
    <property type="protein sequence ID" value="GIH06440.1"/>
    <property type="molecule type" value="Genomic_DNA"/>
</dbReference>
<dbReference type="PANTHER" id="PTHR43201">
    <property type="entry name" value="ACYL-COA SYNTHETASE"/>
    <property type="match status" value="1"/>
</dbReference>
<name>A0A8J3QBB1_9ACTN</name>
<dbReference type="PANTHER" id="PTHR43201:SF5">
    <property type="entry name" value="MEDIUM-CHAIN ACYL-COA LIGASE ACSF2, MITOCHONDRIAL"/>
    <property type="match status" value="1"/>
</dbReference>
<evidence type="ECO:0000313" key="5">
    <source>
        <dbReference type="EMBL" id="GIH06440.1"/>
    </source>
</evidence>
<dbReference type="InterPro" id="IPR000873">
    <property type="entry name" value="AMP-dep_synth/lig_dom"/>
</dbReference>
<dbReference type="InterPro" id="IPR042099">
    <property type="entry name" value="ANL_N_sf"/>
</dbReference>
<dbReference type="InterPro" id="IPR020845">
    <property type="entry name" value="AMP-binding_CS"/>
</dbReference>
<evidence type="ECO:0000256" key="1">
    <source>
        <dbReference type="ARBA" id="ARBA00006432"/>
    </source>
</evidence>